<proteinExistence type="predicted"/>
<gene>
    <name evidence="2" type="ORF">HNR07_005868</name>
</gene>
<dbReference type="RefSeq" id="WP_184368636.1">
    <property type="nucleotide sequence ID" value="NZ_BAAAKM010000063.1"/>
</dbReference>
<dbReference type="AlphaFoldDB" id="A0A840WNZ9"/>
<dbReference type="Gene3D" id="3.40.50.300">
    <property type="entry name" value="P-loop containing nucleotide triphosphate hydrolases"/>
    <property type="match status" value="2"/>
</dbReference>
<reference evidence="2 3" key="1">
    <citation type="submission" date="2020-08" db="EMBL/GenBank/DDBJ databases">
        <title>Sequencing the genomes of 1000 actinobacteria strains.</title>
        <authorList>
            <person name="Klenk H.-P."/>
        </authorList>
    </citation>
    <scope>NUCLEOTIDE SEQUENCE [LARGE SCALE GENOMIC DNA]</scope>
    <source>
        <strain evidence="2 3">DSM 44598</strain>
    </source>
</reference>
<dbReference type="PANTHER" id="PTHR30121">
    <property type="entry name" value="UNCHARACTERIZED PROTEIN YJGR-RELATED"/>
    <property type="match status" value="1"/>
</dbReference>
<name>A0A840WNZ9_9ACTN</name>
<evidence type="ECO:0000313" key="3">
    <source>
        <dbReference type="Proteomes" id="UP000579647"/>
    </source>
</evidence>
<feature type="region of interest" description="Disordered" evidence="1">
    <location>
        <begin position="305"/>
        <end position="334"/>
    </location>
</feature>
<dbReference type="PIRSF" id="PIRSF015040">
    <property type="entry name" value="ATPase_SAG2001_prd"/>
    <property type="match status" value="1"/>
</dbReference>
<comment type="caution">
    <text evidence="2">The sequence shown here is derived from an EMBL/GenBank/DDBJ whole genome shotgun (WGS) entry which is preliminary data.</text>
</comment>
<protein>
    <recommendedName>
        <fullName evidence="4">ATP/GTP-binding protein</fullName>
    </recommendedName>
</protein>
<dbReference type="InterPro" id="IPR051162">
    <property type="entry name" value="T4SS_component"/>
</dbReference>
<dbReference type="PANTHER" id="PTHR30121:SF6">
    <property type="entry name" value="SLR6007 PROTEIN"/>
    <property type="match status" value="1"/>
</dbReference>
<keyword evidence="3" id="KW-1185">Reference proteome</keyword>
<organism evidence="2 3">
    <name type="scientific">Nocardiopsis metallicus</name>
    <dbReference type="NCBI Taxonomy" id="179819"/>
    <lineage>
        <taxon>Bacteria</taxon>
        <taxon>Bacillati</taxon>
        <taxon>Actinomycetota</taxon>
        <taxon>Actinomycetes</taxon>
        <taxon>Streptosporangiales</taxon>
        <taxon>Nocardiopsidaceae</taxon>
        <taxon>Nocardiopsis</taxon>
    </lineage>
</organism>
<dbReference type="InterPro" id="IPR016628">
    <property type="entry name" value="ATPase_SAG2001_prd"/>
</dbReference>
<dbReference type="EMBL" id="JACHDO010000001">
    <property type="protein sequence ID" value="MBB5494731.1"/>
    <property type="molecule type" value="Genomic_DNA"/>
</dbReference>
<dbReference type="Pfam" id="PF12846">
    <property type="entry name" value="AAA_10"/>
    <property type="match status" value="1"/>
</dbReference>
<accession>A0A840WNZ9</accession>
<sequence>MQIPIQHIIGNLAWTTTGQVWALWRVTPNPYLHASPRARAELHAQTTSLLKRLTGEPMLLSLCAQTAAADVAEAMVEGVDLDAHPQWAEVAEATLDWLDGVSLTERTHWLALPLPADRPTLELRSLATAAASTLATFLGLNPQAPSASQVESYLTKADRVSRQMTGQPVIRPATPAEILWVLAHSVRRGIAEPLLADTTHADHHLSASRLWKGWLRGPSLAGLGEVRLVEGGTPEDGAQVSLRRRWLQVETPEGCAYQAFLTLGEMPAAFTFPGSEWLATIDRFPMPVDWCSRLKIVPNAEADAKTKRKARELSAQVDEYDGDTSGPPQSLFDAASDLDDERTRLQGSRTEVEIQSATVLCVWGESPEEADRHAELLRHSLSAAEYQLIRPTGGQRALWASMLPGTPVPGVLAEATQYQLASDYAMAMPWSSSEVGDPTGSLLGVSLDGGTARPVLVDLARAPRQDASASLGVVGELGAGKSVLLKAIQIGLVDRGDRVIAIDRTPLGEWARFATEAAPDRHQIIRADADATICLDPLRVFNGAVGARYAKSYLTLQLGVPAMSTGGLALAQAVDAVAASTDPHMGAVITELEKIADEEGHTERAERSQELAGLLTAVAQDRLGKLVFGDLPPLQLDNDSADFTVFATAGLTLPKREVFASEWHMQRQPLETLIGRAVLYLVAAVAREMAFTDSRFTAIALDECHWLTSSTEGTDLVLELVRDGRKHAAGAMLGSHDPTDFGDEIVQGLLSTKVVLRHRDVTLARKALAFLGLDPDDQAMVDLVTTDLSPTGDPTRKGEALLADTRRRVGRIQVLIPPVERIQTSILTTPSA</sequence>
<evidence type="ECO:0000256" key="1">
    <source>
        <dbReference type="SAM" id="MobiDB-lite"/>
    </source>
</evidence>
<evidence type="ECO:0008006" key="4">
    <source>
        <dbReference type="Google" id="ProtNLM"/>
    </source>
</evidence>
<dbReference type="InterPro" id="IPR027417">
    <property type="entry name" value="P-loop_NTPase"/>
</dbReference>
<dbReference type="SUPFAM" id="SSF52540">
    <property type="entry name" value="P-loop containing nucleoside triphosphate hydrolases"/>
    <property type="match status" value="1"/>
</dbReference>
<evidence type="ECO:0000313" key="2">
    <source>
        <dbReference type="EMBL" id="MBB5494731.1"/>
    </source>
</evidence>
<dbReference type="Proteomes" id="UP000579647">
    <property type="component" value="Unassembled WGS sequence"/>
</dbReference>